<feature type="non-terminal residue" evidence="1">
    <location>
        <position position="15"/>
    </location>
</feature>
<dbReference type="Proteomes" id="UP001274896">
    <property type="component" value="Unassembled WGS sequence"/>
</dbReference>
<accession>A0AAE0QCB5</accession>
<evidence type="ECO:0000313" key="1">
    <source>
        <dbReference type="EMBL" id="KAK3518825.1"/>
    </source>
</evidence>
<reference evidence="1" key="1">
    <citation type="submission" date="2023-06" db="EMBL/GenBank/DDBJ databases">
        <title>Male Hemibagrus guttatus genome.</title>
        <authorList>
            <person name="Bian C."/>
        </authorList>
    </citation>
    <scope>NUCLEOTIDE SEQUENCE</scope>
    <source>
        <strain evidence="1">Male_cb2023</strain>
        <tissue evidence="1">Muscle</tissue>
    </source>
</reference>
<dbReference type="EMBL" id="JAUCMX010000017">
    <property type="protein sequence ID" value="KAK3518825.1"/>
    <property type="molecule type" value="Genomic_DNA"/>
</dbReference>
<proteinExistence type="predicted"/>
<comment type="caution">
    <text evidence="1">The sequence shown here is derived from an EMBL/GenBank/DDBJ whole genome shotgun (WGS) entry which is preliminary data.</text>
</comment>
<gene>
    <name evidence="1" type="ORF">QTP70_014867</name>
</gene>
<name>A0AAE0QCB5_9TELE</name>
<sequence length="15" mass="1753">MRLEEHMESCSNADT</sequence>
<protein>
    <submittedName>
        <fullName evidence="1">Uncharacterized protein</fullName>
    </submittedName>
</protein>
<organism evidence="1 2">
    <name type="scientific">Hemibagrus guttatus</name>
    <dbReference type="NCBI Taxonomy" id="175788"/>
    <lineage>
        <taxon>Eukaryota</taxon>
        <taxon>Metazoa</taxon>
        <taxon>Chordata</taxon>
        <taxon>Craniata</taxon>
        <taxon>Vertebrata</taxon>
        <taxon>Euteleostomi</taxon>
        <taxon>Actinopterygii</taxon>
        <taxon>Neopterygii</taxon>
        <taxon>Teleostei</taxon>
        <taxon>Ostariophysi</taxon>
        <taxon>Siluriformes</taxon>
        <taxon>Bagridae</taxon>
        <taxon>Hemibagrus</taxon>
    </lineage>
</organism>
<keyword evidence="2" id="KW-1185">Reference proteome</keyword>
<evidence type="ECO:0000313" key="2">
    <source>
        <dbReference type="Proteomes" id="UP001274896"/>
    </source>
</evidence>